<evidence type="ECO:0000313" key="19">
    <source>
        <dbReference type="Proteomes" id="UP000273119"/>
    </source>
</evidence>
<comment type="similarity">
    <text evidence="14">Belongs to the MurCDEF family.</text>
</comment>
<dbReference type="Pfam" id="PF02875">
    <property type="entry name" value="Mur_ligase_C"/>
    <property type="match status" value="1"/>
</dbReference>
<dbReference type="AlphaFoldDB" id="A0A496PMB3"/>
<gene>
    <name evidence="14" type="primary">murC</name>
    <name evidence="18" type="ORF">DWQ67_02180</name>
</gene>
<evidence type="ECO:0000256" key="9">
    <source>
        <dbReference type="ARBA" id="ARBA00022960"/>
    </source>
</evidence>
<dbReference type="GO" id="GO:0008763">
    <property type="term" value="F:UDP-N-acetylmuramate-L-alanine ligase activity"/>
    <property type="evidence" value="ECO:0007669"/>
    <property type="project" value="UniProtKB-UniRule"/>
</dbReference>
<keyword evidence="4 14" id="KW-0963">Cytoplasm</keyword>
<keyword evidence="12 14" id="KW-0961">Cell wall biogenesis/degradation</keyword>
<evidence type="ECO:0000256" key="12">
    <source>
        <dbReference type="ARBA" id="ARBA00023316"/>
    </source>
</evidence>
<accession>A0A496PMB3</accession>
<keyword evidence="9 14" id="KW-0133">Cell shape</keyword>
<dbReference type="EMBL" id="QQXL01000001">
    <property type="protein sequence ID" value="RKW71665.1"/>
    <property type="molecule type" value="Genomic_DNA"/>
</dbReference>
<keyword evidence="11 14" id="KW-0131">Cell cycle</keyword>
<evidence type="ECO:0000259" key="16">
    <source>
        <dbReference type="Pfam" id="PF02875"/>
    </source>
</evidence>
<dbReference type="GO" id="GO:0005737">
    <property type="term" value="C:cytoplasm"/>
    <property type="evidence" value="ECO:0007669"/>
    <property type="project" value="UniProtKB-SubCell"/>
</dbReference>
<comment type="subcellular location">
    <subcellularLocation>
        <location evidence="1 14">Cytoplasm</location>
    </subcellularLocation>
</comment>
<dbReference type="Gene3D" id="3.90.190.20">
    <property type="entry name" value="Mur ligase, C-terminal domain"/>
    <property type="match status" value="1"/>
</dbReference>
<feature type="domain" description="Mur ligase N-terminal catalytic" evidence="15">
    <location>
        <begin position="16"/>
        <end position="112"/>
    </location>
</feature>
<dbReference type="InterPro" id="IPR036615">
    <property type="entry name" value="Mur_ligase_C_dom_sf"/>
</dbReference>
<evidence type="ECO:0000256" key="11">
    <source>
        <dbReference type="ARBA" id="ARBA00023306"/>
    </source>
</evidence>
<keyword evidence="19" id="KW-1185">Reference proteome</keyword>
<dbReference type="EC" id="6.3.2.8" evidence="3 14"/>
<dbReference type="SUPFAM" id="SSF53244">
    <property type="entry name" value="MurD-like peptide ligases, peptide-binding domain"/>
    <property type="match status" value="1"/>
</dbReference>
<evidence type="ECO:0000256" key="2">
    <source>
        <dbReference type="ARBA" id="ARBA00004752"/>
    </source>
</evidence>
<dbReference type="RefSeq" id="WP_121483928.1">
    <property type="nucleotide sequence ID" value="NZ_QQXL01000001.1"/>
</dbReference>
<reference evidence="18 19" key="1">
    <citation type="submission" date="2018-07" db="EMBL/GenBank/DDBJ databases">
        <title>Arthrobacter sp. nov., isolated from raw cow's milk with high bacterial count.</title>
        <authorList>
            <person name="Hahne J."/>
            <person name="Isele D."/>
            <person name="Lipski A."/>
        </authorList>
    </citation>
    <scope>NUCLEOTIDE SEQUENCE [LARGE SCALE GENOMIC DNA]</scope>
    <source>
        <strain evidence="18 19">JZ R-183</strain>
    </source>
</reference>
<comment type="pathway">
    <text evidence="2 14">Cell wall biogenesis; peptidoglycan biosynthesis.</text>
</comment>
<feature type="binding site" evidence="14">
    <location>
        <begin position="120"/>
        <end position="126"/>
    </location>
    <ligand>
        <name>ATP</name>
        <dbReference type="ChEBI" id="CHEBI:30616"/>
    </ligand>
</feature>
<comment type="catalytic activity">
    <reaction evidence="13 14">
        <text>UDP-N-acetyl-alpha-D-muramate + L-alanine + ATP = UDP-N-acetyl-alpha-D-muramoyl-L-alanine + ADP + phosphate + H(+)</text>
        <dbReference type="Rhea" id="RHEA:23372"/>
        <dbReference type="ChEBI" id="CHEBI:15378"/>
        <dbReference type="ChEBI" id="CHEBI:30616"/>
        <dbReference type="ChEBI" id="CHEBI:43474"/>
        <dbReference type="ChEBI" id="CHEBI:57972"/>
        <dbReference type="ChEBI" id="CHEBI:70757"/>
        <dbReference type="ChEBI" id="CHEBI:83898"/>
        <dbReference type="ChEBI" id="CHEBI:456216"/>
        <dbReference type="EC" id="6.3.2.8"/>
    </reaction>
</comment>
<evidence type="ECO:0000259" key="15">
    <source>
        <dbReference type="Pfam" id="PF01225"/>
    </source>
</evidence>
<evidence type="ECO:0000256" key="4">
    <source>
        <dbReference type="ARBA" id="ARBA00022490"/>
    </source>
</evidence>
<evidence type="ECO:0000256" key="8">
    <source>
        <dbReference type="ARBA" id="ARBA00022840"/>
    </source>
</evidence>
<feature type="domain" description="Mur ligase C-terminal" evidence="16">
    <location>
        <begin position="324"/>
        <end position="450"/>
    </location>
</feature>
<keyword evidence="10 14" id="KW-0573">Peptidoglycan synthesis</keyword>
<evidence type="ECO:0000259" key="17">
    <source>
        <dbReference type="Pfam" id="PF08245"/>
    </source>
</evidence>
<keyword evidence="8 14" id="KW-0067">ATP-binding</keyword>
<dbReference type="HAMAP" id="MF_00046">
    <property type="entry name" value="MurC"/>
    <property type="match status" value="1"/>
</dbReference>
<dbReference type="SUPFAM" id="SSF51984">
    <property type="entry name" value="MurCD N-terminal domain"/>
    <property type="match status" value="1"/>
</dbReference>
<dbReference type="UniPathway" id="UPA00219"/>
<evidence type="ECO:0000256" key="3">
    <source>
        <dbReference type="ARBA" id="ARBA00012211"/>
    </source>
</evidence>
<dbReference type="Pfam" id="PF08245">
    <property type="entry name" value="Mur_ligase_M"/>
    <property type="match status" value="1"/>
</dbReference>
<name>A0A496PMB3_9MICC</name>
<dbReference type="PANTHER" id="PTHR43445:SF3">
    <property type="entry name" value="UDP-N-ACETYLMURAMATE--L-ALANINE LIGASE"/>
    <property type="match status" value="1"/>
</dbReference>
<comment type="caution">
    <text evidence="18">The sequence shown here is derived from an EMBL/GenBank/DDBJ whole genome shotgun (WGS) entry which is preliminary data.</text>
</comment>
<dbReference type="NCBIfam" id="TIGR01082">
    <property type="entry name" value="murC"/>
    <property type="match status" value="1"/>
</dbReference>
<dbReference type="GO" id="GO:0051301">
    <property type="term" value="P:cell division"/>
    <property type="evidence" value="ECO:0007669"/>
    <property type="project" value="UniProtKB-KW"/>
</dbReference>
<dbReference type="GO" id="GO:0071555">
    <property type="term" value="P:cell wall organization"/>
    <property type="evidence" value="ECO:0007669"/>
    <property type="project" value="UniProtKB-KW"/>
</dbReference>
<dbReference type="SUPFAM" id="SSF53623">
    <property type="entry name" value="MurD-like peptide ligases, catalytic domain"/>
    <property type="match status" value="1"/>
</dbReference>
<evidence type="ECO:0000313" key="18">
    <source>
        <dbReference type="EMBL" id="RKW71665.1"/>
    </source>
</evidence>
<keyword evidence="7 14" id="KW-0547">Nucleotide-binding</keyword>
<keyword evidence="5 14" id="KW-0436">Ligase</keyword>
<dbReference type="PANTHER" id="PTHR43445">
    <property type="entry name" value="UDP-N-ACETYLMURAMATE--L-ALANINE LIGASE-RELATED"/>
    <property type="match status" value="1"/>
</dbReference>
<comment type="function">
    <text evidence="14">Cell wall formation.</text>
</comment>
<evidence type="ECO:0000256" key="7">
    <source>
        <dbReference type="ARBA" id="ARBA00022741"/>
    </source>
</evidence>
<dbReference type="InterPro" id="IPR004101">
    <property type="entry name" value="Mur_ligase_C"/>
</dbReference>
<evidence type="ECO:0000256" key="14">
    <source>
        <dbReference type="HAMAP-Rule" id="MF_00046"/>
    </source>
</evidence>
<dbReference type="Proteomes" id="UP000273119">
    <property type="component" value="Unassembled WGS sequence"/>
</dbReference>
<evidence type="ECO:0000256" key="10">
    <source>
        <dbReference type="ARBA" id="ARBA00022984"/>
    </source>
</evidence>
<feature type="domain" description="Mur ligase central" evidence="17">
    <location>
        <begin position="118"/>
        <end position="301"/>
    </location>
</feature>
<dbReference type="InterPro" id="IPR036565">
    <property type="entry name" value="Mur-like_cat_sf"/>
</dbReference>
<keyword evidence="6 14" id="KW-0132">Cell division</keyword>
<dbReference type="GO" id="GO:0005524">
    <property type="term" value="F:ATP binding"/>
    <property type="evidence" value="ECO:0007669"/>
    <property type="project" value="UniProtKB-UniRule"/>
</dbReference>
<dbReference type="InterPro" id="IPR005758">
    <property type="entry name" value="UDP-N-AcMur_Ala_ligase_MurC"/>
</dbReference>
<dbReference type="InterPro" id="IPR013221">
    <property type="entry name" value="Mur_ligase_cen"/>
</dbReference>
<sequence length="470" mass="48575">MSTTAQQPTVNDLGRVHLLGIGGVGVSAVARLLLAEGVSVSGTDAKDLPVLDQLRAAGATVYVGFDADHVRDADTLVVSSVIQAGNPELEEAKRRGLPVLHRSQALAALMRGRVGVTVAGTHGKTTTSSMIAVMLRHAGLEPTFAIGAPIPDLGTNAELGQGSAFVAEADESDGSFLNYTPSIAIVTNVEADHLDHYGTAQAVHQAFDRYADLLPATGLLVACSDDEGAAGTASTLEQHRADVRVVRYGFGDAAQLRLSAADHSGLTSTATLRDAEGSEHLLSLHVPGDHNLLNAAAAYAVGRELGLTPRAALDGLAAFGGAARRFEFGGTADGVRVYDDYAHHPTEVRAALRAARDVAGQGKVHVLFQPHLFTRTRDFAQEFGEALSLADSVQLLPIYPAREEPIPGVTSELVAASVSANHAVVAPAGAAAAVVAAAKEGDVIMTIGAGDVTAFGAPILEQLRTRAAAR</sequence>
<proteinExistence type="inferred from homology"/>
<dbReference type="InterPro" id="IPR050061">
    <property type="entry name" value="MurCDEF_pg_biosynth"/>
</dbReference>
<dbReference type="InterPro" id="IPR000713">
    <property type="entry name" value="Mur_ligase_N"/>
</dbReference>
<evidence type="ECO:0000256" key="5">
    <source>
        <dbReference type="ARBA" id="ARBA00022598"/>
    </source>
</evidence>
<dbReference type="Gene3D" id="3.40.1190.10">
    <property type="entry name" value="Mur-like, catalytic domain"/>
    <property type="match status" value="1"/>
</dbReference>
<dbReference type="GO" id="GO:0008360">
    <property type="term" value="P:regulation of cell shape"/>
    <property type="evidence" value="ECO:0007669"/>
    <property type="project" value="UniProtKB-KW"/>
</dbReference>
<organism evidence="18 19">
    <name type="scientific">Galactobacter caseinivorans</name>
    <dbReference type="NCBI Taxonomy" id="2676123"/>
    <lineage>
        <taxon>Bacteria</taxon>
        <taxon>Bacillati</taxon>
        <taxon>Actinomycetota</taxon>
        <taxon>Actinomycetes</taxon>
        <taxon>Micrococcales</taxon>
        <taxon>Micrococcaceae</taxon>
        <taxon>Galactobacter</taxon>
    </lineage>
</organism>
<dbReference type="GO" id="GO:0009252">
    <property type="term" value="P:peptidoglycan biosynthetic process"/>
    <property type="evidence" value="ECO:0007669"/>
    <property type="project" value="UniProtKB-UniRule"/>
</dbReference>
<protein>
    <recommendedName>
        <fullName evidence="3 14">UDP-N-acetylmuramate--L-alanine ligase</fullName>
        <ecNumber evidence="3 14">6.3.2.8</ecNumber>
    </recommendedName>
    <alternativeName>
        <fullName evidence="14">UDP-N-acetylmuramoyl-L-alanine synthetase</fullName>
    </alternativeName>
</protein>
<dbReference type="Gene3D" id="3.40.50.720">
    <property type="entry name" value="NAD(P)-binding Rossmann-like Domain"/>
    <property type="match status" value="1"/>
</dbReference>
<evidence type="ECO:0000256" key="13">
    <source>
        <dbReference type="ARBA" id="ARBA00047833"/>
    </source>
</evidence>
<evidence type="ECO:0000256" key="6">
    <source>
        <dbReference type="ARBA" id="ARBA00022618"/>
    </source>
</evidence>
<dbReference type="Pfam" id="PF01225">
    <property type="entry name" value="Mur_ligase"/>
    <property type="match status" value="1"/>
</dbReference>
<evidence type="ECO:0000256" key="1">
    <source>
        <dbReference type="ARBA" id="ARBA00004496"/>
    </source>
</evidence>